<accession>A0A7G5C189</accession>
<dbReference type="AlphaFoldDB" id="A0A7G5C189"/>
<protein>
    <recommendedName>
        <fullName evidence="3">Bacteriophage SP-beta YorD domain-containing protein</fullName>
    </recommendedName>
</protein>
<name>A0A7G5C189_9BACL</name>
<evidence type="ECO:0008006" key="3">
    <source>
        <dbReference type="Google" id="ProtNLM"/>
    </source>
</evidence>
<keyword evidence="2" id="KW-1185">Reference proteome</keyword>
<dbReference type="RefSeq" id="WP_182299202.1">
    <property type="nucleotide sequence ID" value="NZ_CP041969.1"/>
</dbReference>
<dbReference type="Proteomes" id="UP000515679">
    <property type="component" value="Chromosome"/>
</dbReference>
<evidence type="ECO:0000313" key="2">
    <source>
        <dbReference type="Proteomes" id="UP000515679"/>
    </source>
</evidence>
<organism evidence="1 2">
    <name type="scientific">Cohnella cholangitidis</name>
    <dbReference type="NCBI Taxonomy" id="2598458"/>
    <lineage>
        <taxon>Bacteria</taxon>
        <taxon>Bacillati</taxon>
        <taxon>Bacillota</taxon>
        <taxon>Bacilli</taxon>
        <taxon>Bacillales</taxon>
        <taxon>Paenibacillaceae</taxon>
        <taxon>Cohnella</taxon>
    </lineage>
</organism>
<gene>
    <name evidence="1" type="ORF">FPL14_18610</name>
</gene>
<evidence type="ECO:0000313" key="1">
    <source>
        <dbReference type="EMBL" id="QMV42973.1"/>
    </source>
</evidence>
<sequence length="160" mass="17594">MKDAAIVDLDYQIIDFTLVDDMTTGVIPLKKKIEGAEEEVYAYIITDRIPAGMYQPVWDVQNGVWKDRLTPEEIEAIKNAPQPETPEQRIAMLESESVDTMLAVAEVYEMAGSANATREQEAVDTMLGLAEAYEIILGQQATIETLTARIEALESVGGGV</sequence>
<proteinExistence type="predicted"/>
<dbReference type="EMBL" id="CP041969">
    <property type="protein sequence ID" value="QMV42973.1"/>
    <property type="molecule type" value="Genomic_DNA"/>
</dbReference>
<dbReference type="KEGG" id="cchl:FPL14_18610"/>
<reference evidence="1 2" key="1">
    <citation type="submission" date="2019-07" db="EMBL/GenBank/DDBJ databases">
        <authorList>
            <person name="Kim J.K."/>
            <person name="Cheong H.-M."/>
            <person name="Choi Y."/>
            <person name="Hwang K.J."/>
            <person name="Lee S."/>
            <person name="Choi C."/>
        </authorList>
    </citation>
    <scope>NUCLEOTIDE SEQUENCE [LARGE SCALE GENOMIC DNA]</scope>
    <source>
        <strain evidence="1 2">KS 22</strain>
    </source>
</reference>